<protein>
    <submittedName>
        <fullName evidence="1">Uncharacterized protein</fullName>
    </submittedName>
</protein>
<comment type="caution">
    <text evidence="1">The sequence shown here is derived from an EMBL/GenBank/DDBJ whole genome shotgun (WGS) entry which is preliminary data.</text>
</comment>
<accession>A0AAV0IF75</accession>
<evidence type="ECO:0000313" key="2">
    <source>
        <dbReference type="Proteomes" id="UP001154282"/>
    </source>
</evidence>
<organism evidence="1 2">
    <name type="scientific">Linum tenue</name>
    <dbReference type="NCBI Taxonomy" id="586396"/>
    <lineage>
        <taxon>Eukaryota</taxon>
        <taxon>Viridiplantae</taxon>
        <taxon>Streptophyta</taxon>
        <taxon>Embryophyta</taxon>
        <taxon>Tracheophyta</taxon>
        <taxon>Spermatophyta</taxon>
        <taxon>Magnoliopsida</taxon>
        <taxon>eudicotyledons</taxon>
        <taxon>Gunneridae</taxon>
        <taxon>Pentapetalae</taxon>
        <taxon>rosids</taxon>
        <taxon>fabids</taxon>
        <taxon>Malpighiales</taxon>
        <taxon>Linaceae</taxon>
        <taxon>Linum</taxon>
    </lineage>
</organism>
<name>A0AAV0IF75_9ROSI</name>
<dbReference type="AlphaFoldDB" id="A0AAV0IF75"/>
<dbReference type="Proteomes" id="UP001154282">
    <property type="component" value="Unassembled WGS sequence"/>
</dbReference>
<dbReference type="EMBL" id="CAMGYJ010000003">
    <property type="protein sequence ID" value="CAI0396220.1"/>
    <property type="molecule type" value="Genomic_DNA"/>
</dbReference>
<sequence>MANRPNVEENQRRDSYDDDGKNIVLETCGESCSRASFHVSLRGCKWISYH</sequence>
<proteinExistence type="predicted"/>
<evidence type="ECO:0000313" key="1">
    <source>
        <dbReference type="EMBL" id="CAI0396220.1"/>
    </source>
</evidence>
<gene>
    <name evidence="1" type="ORF">LITE_LOCUS9025</name>
</gene>
<keyword evidence="2" id="KW-1185">Reference proteome</keyword>
<reference evidence="1" key="1">
    <citation type="submission" date="2022-08" db="EMBL/GenBank/DDBJ databases">
        <authorList>
            <person name="Gutierrez-Valencia J."/>
        </authorList>
    </citation>
    <scope>NUCLEOTIDE SEQUENCE</scope>
</reference>